<evidence type="ECO:0000256" key="5">
    <source>
        <dbReference type="ARBA" id="ARBA00022679"/>
    </source>
</evidence>
<evidence type="ECO:0000256" key="8">
    <source>
        <dbReference type="SAM" id="Phobius"/>
    </source>
</evidence>
<dbReference type="PANTHER" id="PTHR43711">
    <property type="entry name" value="TWO-COMPONENT HISTIDINE KINASE"/>
    <property type="match status" value="1"/>
</dbReference>
<feature type="transmembrane region" description="Helical" evidence="8">
    <location>
        <begin position="127"/>
        <end position="152"/>
    </location>
</feature>
<dbReference type="Gene3D" id="1.10.287.130">
    <property type="match status" value="1"/>
</dbReference>
<evidence type="ECO:0000256" key="7">
    <source>
        <dbReference type="ARBA" id="ARBA00023012"/>
    </source>
</evidence>
<dbReference type="Pfam" id="PF00512">
    <property type="entry name" value="HisKA"/>
    <property type="match status" value="1"/>
</dbReference>
<protein>
    <recommendedName>
        <fullName evidence="3">histidine kinase</fullName>
        <ecNumber evidence="3">2.7.13.3</ecNumber>
    </recommendedName>
</protein>
<comment type="subcellular location">
    <subcellularLocation>
        <location evidence="2">Cell membrane</location>
    </subcellularLocation>
</comment>
<dbReference type="Pfam" id="PF02518">
    <property type="entry name" value="HATPase_c"/>
    <property type="match status" value="1"/>
</dbReference>
<dbReference type="GO" id="GO:0005886">
    <property type="term" value="C:plasma membrane"/>
    <property type="evidence" value="ECO:0007669"/>
    <property type="project" value="UniProtKB-SubCell"/>
</dbReference>
<dbReference type="Gene3D" id="3.30.565.10">
    <property type="entry name" value="Histidine kinase-like ATPase, C-terminal domain"/>
    <property type="match status" value="1"/>
</dbReference>
<dbReference type="SMART" id="SM00388">
    <property type="entry name" value="HisKA"/>
    <property type="match status" value="1"/>
</dbReference>
<feature type="transmembrane region" description="Helical" evidence="8">
    <location>
        <begin position="6"/>
        <end position="25"/>
    </location>
</feature>
<dbReference type="FunFam" id="3.30.565.10:FF:000006">
    <property type="entry name" value="Sensor histidine kinase WalK"/>
    <property type="match status" value="1"/>
</dbReference>
<evidence type="ECO:0000259" key="9">
    <source>
        <dbReference type="PROSITE" id="PS50109"/>
    </source>
</evidence>
<gene>
    <name evidence="10" type="ORF">DVS28_a1926</name>
</gene>
<dbReference type="OrthoDB" id="9810730at2"/>
<keyword evidence="8" id="KW-1133">Transmembrane helix</keyword>
<dbReference type="CDD" id="cd16922">
    <property type="entry name" value="HATPase_EvgS-ArcB-TorS-like"/>
    <property type="match status" value="1"/>
</dbReference>
<accession>A0A346XWL4</accession>
<dbReference type="KEGG" id="euz:DVS28_a1926"/>
<comment type="catalytic activity">
    <reaction evidence="1">
        <text>ATP + protein L-histidine = ADP + protein N-phospho-L-histidine.</text>
        <dbReference type="EC" id="2.7.13.3"/>
    </reaction>
</comment>
<reference evidence="10 11" key="1">
    <citation type="submission" date="2018-09" db="EMBL/GenBank/DDBJ databases">
        <title>Complete genome sequence of Euzebya sp. DY32-46 isolated from seawater of Pacific Ocean.</title>
        <authorList>
            <person name="Xu L."/>
            <person name="Wu Y.-H."/>
            <person name="Xu X.-W."/>
        </authorList>
    </citation>
    <scope>NUCLEOTIDE SEQUENCE [LARGE SCALE GENOMIC DNA]</scope>
    <source>
        <strain evidence="10 11">DY32-46</strain>
    </source>
</reference>
<evidence type="ECO:0000256" key="1">
    <source>
        <dbReference type="ARBA" id="ARBA00000085"/>
    </source>
</evidence>
<dbReference type="InterPro" id="IPR050736">
    <property type="entry name" value="Sensor_HK_Regulatory"/>
</dbReference>
<evidence type="ECO:0000256" key="6">
    <source>
        <dbReference type="ARBA" id="ARBA00022777"/>
    </source>
</evidence>
<sequence>MQVDLVLVVDIVLVSAFGLLAVLAILGSARRRPADRWVALAFGAVAVSLGAFVLPEHLGWDLPSALSRSMIVLLLSFPYLLLRFTGSFTPLPRRWESLSVLGLGTIVLVTVPLPVIPEPGADLPSWIIGYVVLALGYWMGTAAMVVGLLWSAGRGQPSVARTRTRLMAVATAVLTVALLLAAPLGEDSGPLSLLIRFVATVSAVMFGLGFSPPPAARLRWRRPEEAQLRAGTQAVLRAVDVEEVAQELLRPTSRMLSARGAALVAADGTTIATHGQVPDGSQALDGSTRAVVHLPDGRGDLVLWTSPFTPWFGPEEIGLAEQMAAVASLAIERCELLADERARMEAMTRAQAALVAAQEEAVRANDAKTAFLSRTSHELRTPLNAILGFGQVLEDAPELADRDRDAAGRIVRAGRHLLRLIDEVLDLSRIEAGTVAMRPEAVDAAEVMAESVELVLPSARERRVRVRTESEGGATVRADRQRLRQVLLNLLVNAVKYTDSDTSVTLECTQPSTDVVRFSVTDDGPGIPLDLQERLFEPFDRLGAEGGAVEGTGLGLVVSRELVHAMDGHMGVRSAPGRGSTFWVDLPVADLSVEQAVSP</sequence>
<dbReference type="Proteomes" id="UP000264006">
    <property type="component" value="Chromosome"/>
</dbReference>
<dbReference type="InterPro" id="IPR005467">
    <property type="entry name" value="His_kinase_dom"/>
</dbReference>
<dbReference type="PRINTS" id="PR00344">
    <property type="entry name" value="BCTRLSENSOR"/>
</dbReference>
<evidence type="ECO:0000256" key="2">
    <source>
        <dbReference type="ARBA" id="ARBA00004236"/>
    </source>
</evidence>
<evidence type="ECO:0000313" key="10">
    <source>
        <dbReference type="EMBL" id="AXV06611.1"/>
    </source>
</evidence>
<dbReference type="RefSeq" id="WP_114591226.1">
    <property type="nucleotide sequence ID" value="NZ_CP031165.1"/>
</dbReference>
<keyword evidence="11" id="KW-1185">Reference proteome</keyword>
<dbReference type="InterPro" id="IPR036890">
    <property type="entry name" value="HATPase_C_sf"/>
</dbReference>
<keyword evidence="7" id="KW-0902">Two-component regulatory system</keyword>
<feature type="domain" description="Histidine kinase" evidence="9">
    <location>
        <begin position="374"/>
        <end position="590"/>
    </location>
</feature>
<keyword evidence="6 10" id="KW-0418">Kinase</keyword>
<dbReference type="EC" id="2.7.13.3" evidence="3"/>
<dbReference type="AlphaFoldDB" id="A0A346XWL4"/>
<dbReference type="SMART" id="SM00387">
    <property type="entry name" value="HATPase_c"/>
    <property type="match status" value="1"/>
</dbReference>
<dbReference type="InterPro" id="IPR004358">
    <property type="entry name" value="Sig_transdc_His_kin-like_C"/>
</dbReference>
<feature type="transmembrane region" description="Helical" evidence="8">
    <location>
        <begin position="66"/>
        <end position="86"/>
    </location>
</feature>
<keyword evidence="4" id="KW-0597">Phosphoprotein</keyword>
<dbReference type="SUPFAM" id="SSF47384">
    <property type="entry name" value="Homodimeric domain of signal transducing histidine kinase"/>
    <property type="match status" value="1"/>
</dbReference>
<dbReference type="PROSITE" id="PS50109">
    <property type="entry name" value="HIS_KIN"/>
    <property type="match status" value="1"/>
</dbReference>
<keyword evidence="8" id="KW-0812">Transmembrane</keyword>
<evidence type="ECO:0000256" key="3">
    <source>
        <dbReference type="ARBA" id="ARBA00012438"/>
    </source>
</evidence>
<dbReference type="SUPFAM" id="SSF55874">
    <property type="entry name" value="ATPase domain of HSP90 chaperone/DNA topoisomerase II/histidine kinase"/>
    <property type="match status" value="1"/>
</dbReference>
<dbReference type="InterPro" id="IPR003594">
    <property type="entry name" value="HATPase_dom"/>
</dbReference>
<keyword evidence="5" id="KW-0808">Transferase</keyword>
<dbReference type="InterPro" id="IPR036097">
    <property type="entry name" value="HisK_dim/P_sf"/>
</dbReference>
<dbReference type="InterPro" id="IPR003661">
    <property type="entry name" value="HisK_dim/P_dom"/>
</dbReference>
<dbReference type="GO" id="GO:0000155">
    <property type="term" value="F:phosphorelay sensor kinase activity"/>
    <property type="evidence" value="ECO:0007669"/>
    <property type="project" value="InterPro"/>
</dbReference>
<feature type="transmembrane region" description="Helical" evidence="8">
    <location>
        <begin position="164"/>
        <end position="185"/>
    </location>
</feature>
<dbReference type="CDD" id="cd00082">
    <property type="entry name" value="HisKA"/>
    <property type="match status" value="1"/>
</dbReference>
<feature type="transmembrane region" description="Helical" evidence="8">
    <location>
        <begin position="37"/>
        <end position="54"/>
    </location>
</feature>
<keyword evidence="8" id="KW-0472">Membrane</keyword>
<evidence type="ECO:0000313" key="11">
    <source>
        <dbReference type="Proteomes" id="UP000264006"/>
    </source>
</evidence>
<name>A0A346XWL4_9ACTN</name>
<dbReference type="EMBL" id="CP031165">
    <property type="protein sequence ID" value="AXV06611.1"/>
    <property type="molecule type" value="Genomic_DNA"/>
</dbReference>
<proteinExistence type="predicted"/>
<feature type="transmembrane region" description="Helical" evidence="8">
    <location>
        <begin position="98"/>
        <end position="115"/>
    </location>
</feature>
<dbReference type="PANTHER" id="PTHR43711:SF26">
    <property type="entry name" value="SENSOR HISTIDINE KINASE RCSC"/>
    <property type="match status" value="1"/>
</dbReference>
<evidence type="ECO:0000256" key="4">
    <source>
        <dbReference type="ARBA" id="ARBA00022553"/>
    </source>
</evidence>
<organism evidence="10 11">
    <name type="scientific">Euzebya pacifica</name>
    <dbReference type="NCBI Taxonomy" id="1608957"/>
    <lineage>
        <taxon>Bacteria</taxon>
        <taxon>Bacillati</taxon>
        <taxon>Actinomycetota</taxon>
        <taxon>Nitriliruptoria</taxon>
        <taxon>Euzebyales</taxon>
    </lineage>
</organism>